<name>A0A328P1Z1_9GAMM</name>
<comment type="caution">
    <text evidence="10">The sequence shown here is derived from an EMBL/GenBank/DDBJ whole genome shotgun (WGS) entry which is preliminary data.</text>
</comment>
<dbReference type="Pfam" id="PF13231">
    <property type="entry name" value="PMT_2"/>
    <property type="match status" value="1"/>
</dbReference>
<keyword evidence="4 10" id="KW-0808">Transferase</keyword>
<evidence type="ECO:0000256" key="8">
    <source>
        <dbReference type="SAM" id="Phobius"/>
    </source>
</evidence>
<dbReference type="AlphaFoldDB" id="A0A328P1Z1"/>
<evidence type="ECO:0000313" key="10">
    <source>
        <dbReference type="EMBL" id="RAO74672.1"/>
    </source>
</evidence>
<dbReference type="RefSeq" id="WP_111984847.1">
    <property type="nucleotide sequence ID" value="NZ_NFZS01000006.1"/>
</dbReference>
<dbReference type="GO" id="GO:0010041">
    <property type="term" value="P:response to iron(III) ion"/>
    <property type="evidence" value="ECO:0007669"/>
    <property type="project" value="TreeGrafter"/>
</dbReference>
<dbReference type="PANTHER" id="PTHR33908">
    <property type="entry name" value="MANNOSYLTRANSFERASE YKCB-RELATED"/>
    <property type="match status" value="1"/>
</dbReference>
<dbReference type="EMBL" id="NFZS01000006">
    <property type="protein sequence ID" value="RAO74672.1"/>
    <property type="molecule type" value="Genomic_DNA"/>
</dbReference>
<feature type="transmembrane region" description="Helical" evidence="8">
    <location>
        <begin position="334"/>
        <end position="352"/>
    </location>
</feature>
<keyword evidence="6 8" id="KW-1133">Transmembrane helix</keyword>
<evidence type="ECO:0000256" key="5">
    <source>
        <dbReference type="ARBA" id="ARBA00022692"/>
    </source>
</evidence>
<dbReference type="Proteomes" id="UP000248926">
    <property type="component" value="Unassembled WGS sequence"/>
</dbReference>
<feature type="domain" description="Glycosyltransferase RgtA/B/C/D-like" evidence="9">
    <location>
        <begin position="68"/>
        <end position="232"/>
    </location>
</feature>
<dbReference type="InterPro" id="IPR038731">
    <property type="entry name" value="RgtA/B/C-like"/>
</dbReference>
<feature type="transmembrane region" description="Helical" evidence="8">
    <location>
        <begin position="87"/>
        <end position="106"/>
    </location>
</feature>
<dbReference type="GO" id="GO:0016763">
    <property type="term" value="F:pentosyltransferase activity"/>
    <property type="evidence" value="ECO:0007669"/>
    <property type="project" value="TreeGrafter"/>
</dbReference>
<dbReference type="PANTHER" id="PTHR33908:SF3">
    <property type="entry name" value="UNDECAPRENYL PHOSPHATE-ALPHA-4-AMINO-4-DEOXY-L-ARABINOSE ARABINOSYL TRANSFERASE"/>
    <property type="match status" value="1"/>
</dbReference>
<evidence type="ECO:0000313" key="11">
    <source>
        <dbReference type="Proteomes" id="UP000248926"/>
    </source>
</evidence>
<feature type="transmembrane region" description="Helical" evidence="8">
    <location>
        <begin position="309"/>
        <end position="328"/>
    </location>
</feature>
<keyword evidence="5 8" id="KW-0812">Transmembrane</keyword>
<comment type="subcellular location">
    <subcellularLocation>
        <location evidence="1">Cell membrane</location>
        <topology evidence="1">Multi-pass membrane protein</topology>
    </subcellularLocation>
</comment>
<dbReference type="OrthoDB" id="9775035at2"/>
<keyword evidence="11" id="KW-1185">Reference proteome</keyword>
<evidence type="ECO:0000256" key="4">
    <source>
        <dbReference type="ARBA" id="ARBA00022679"/>
    </source>
</evidence>
<dbReference type="GO" id="GO:0005886">
    <property type="term" value="C:plasma membrane"/>
    <property type="evidence" value="ECO:0007669"/>
    <property type="project" value="UniProtKB-SubCell"/>
</dbReference>
<keyword evidence="3 10" id="KW-0328">Glycosyltransferase</keyword>
<evidence type="ECO:0000259" key="9">
    <source>
        <dbReference type="Pfam" id="PF13231"/>
    </source>
</evidence>
<evidence type="ECO:0000256" key="6">
    <source>
        <dbReference type="ARBA" id="ARBA00022989"/>
    </source>
</evidence>
<dbReference type="GO" id="GO:0009103">
    <property type="term" value="P:lipopolysaccharide biosynthetic process"/>
    <property type="evidence" value="ECO:0007669"/>
    <property type="project" value="TreeGrafter"/>
</dbReference>
<feature type="transmembrane region" description="Helical" evidence="8">
    <location>
        <begin position="141"/>
        <end position="161"/>
    </location>
</feature>
<proteinExistence type="predicted"/>
<organism evidence="10 11">
    <name type="scientific">Dyella jiangningensis</name>
    <dbReference type="NCBI Taxonomy" id="1379159"/>
    <lineage>
        <taxon>Bacteria</taxon>
        <taxon>Pseudomonadati</taxon>
        <taxon>Pseudomonadota</taxon>
        <taxon>Gammaproteobacteria</taxon>
        <taxon>Lysobacterales</taxon>
        <taxon>Rhodanobacteraceae</taxon>
        <taxon>Dyella</taxon>
    </lineage>
</organism>
<keyword evidence="7 8" id="KW-0472">Membrane</keyword>
<feature type="transmembrane region" description="Helical" evidence="8">
    <location>
        <begin position="405"/>
        <end position="424"/>
    </location>
</feature>
<evidence type="ECO:0000256" key="3">
    <source>
        <dbReference type="ARBA" id="ARBA00022676"/>
    </source>
</evidence>
<sequence>MLTTSQATTQERRQFWLLLLIALVVIGAGIGLRDPWPSDEPRFALAAKQMVESGDWLFPHRGSELYSDKPPMLFWLEAASYKVIGNWRIAFLLPSLLAALGCLLCVYDLGRRLWNRQVGLYAASALLITFQFVYQTKRAQIDPLVMFYITAANWGLLVHLLKGPNWRAFWFGCFCAGLGVITKGVGVLALLMLVPYLVASFGQWNGVARMGAGAWWRWVLGLVAVLAAIAVWLVPMLLGAKAHANDPAYAAYVNDILFHQTAGRYGKSWDHHHNTLYYVPIVLFTWLPLSLTYPGTLPRWWRALKEKDARILLPLGWIVLLLVFFSIPKGKRDVYIMPALPMLALVTAPYLGELLHKRWLRIAGLVFIGVMGAAMLVMGIAGLAVHPKATTNFAIARGFEDGGRALWWMGTTLGAILLLLVAALRVRRAVAAVAGGMVAMWLVLGFWAYPILNDSSSAAGVMQEVRDRLPAGDQLGMVAWKEQNLLMLNRPAVDFGFTQPWHDQYAAGVKWQAQDPAHRWLFVLDPVMGQCVDRSKAISLGHANRREWWMFKADAVTPGCLPDESIDRLPAAAVDE</sequence>
<evidence type="ECO:0000256" key="7">
    <source>
        <dbReference type="ARBA" id="ARBA00023136"/>
    </source>
</evidence>
<feature type="transmembrane region" description="Helical" evidence="8">
    <location>
        <begin position="168"/>
        <end position="194"/>
    </location>
</feature>
<feature type="transmembrane region" description="Helical" evidence="8">
    <location>
        <begin position="214"/>
        <end position="234"/>
    </location>
</feature>
<reference evidence="10 11" key="1">
    <citation type="journal article" date="2018" name="Genet. Mol. Biol.">
        <title>The genome sequence of Dyella jiangningensis FCAV SCS01 from a lignocellulose-decomposing microbial consortium metagenome reveals potential for biotechnological applications.</title>
        <authorList>
            <person name="Desiderato J.G."/>
            <person name="Alvarenga D.O."/>
            <person name="Constancio M.T.L."/>
            <person name="Alves L.M.C."/>
            <person name="Varani A.M."/>
        </authorList>
    </citation>
    <scope>NUCLEOTIDE SEQUENCE [LARGE SCALE GENOMIC DNA]</scope>
    <source>
        <strain evidence="10 11">FCAV SCS01</strain>
    </source>
</reference>
<evidence type="ECO:0000256" key="1">
    <source>
        <dbReference type="ARBA" id="ARBA00004651"/>
    </source>
</evidence>
<feature type="transmembrane region" description="Helical" evidence="8">
    <location>
        <begin position="15"/>
        <end position="32"/>
    </location>
</feature>
<protein>
    <submittedName>
        <fullName evidence="10">Dolichyl-phosphate-mannose--protein mannosyltransferase</fullName>
    </submittedName>
</protein>
<evidence type="ECO:0000256" key="2">
    <source>
        <dbReference type="ARBA" id="ARBA00022475"/>
    </source>
</evidence>
<gene>
    <name evidence="10" type="ORF">CA260_20090</name>
</gene>
<accession>A0A328P1Z1</accession>
<dbReference type="InterPro" id="IPR050297">
    <property type="entry name" value="LipidA_mod_glycosyltrf_83"/>
</dbReference>
<feature type="transmembrane region" description="Helical" evidence="8">
    <location>
        <begin position="364"/>
        <end position="385"/>
    </location>
</feature>
<feature type="transmembrane region" description="Helical" evidence="8">
    <location>
        <begin position="429"/>
        <end position="449"/>
    </location>
</feature>
<keyword evidence="2" id="KW-1003">Cell membrane</keyword>